<dbReference type="GO" id="GO:0007156">
    <property type="term" value="P:homophilic cell adhesion via plasma membrane adhesion molecules"/>
    <property type="evidence" value="ECO:0007669"/>
    <property type="project" value="InterPro"/>
</dbReference>
<dbReference type="GO" id="GO:0030027">
    <property type="term" value="C:lamellipodium"/>
    <property type="evidence" value="ECO:0007669"/>
    <property type="project" value="TreeGrafter"/>
</dbReference>
<dbReference type="FunFam" id="2.60.40.60:FF:000011">
    <property type="entry name" value="Cadherin 1"/>
    <property type="match status" value="1"/>
</dbReference>
<dbReference type="GO" id="GO:0045296">
    <property type="term" value="F:cadherin binding"/>
    <property type="evidence" value="ECO:0007669"/>
    <property type="project" value="TreeGrafter"/>
</dbReference>
<dbReference type="PANTHER" id="PTHR24027">
    <property type="entry name" value="CADHERIN-23"/>
    <property type="match status" value="1"/>
</dbReference>
<keyword evidence="8" id="KW-0479">Metal-binding</keyword>
<dbReference type="InterPro" id="IPR002126">
    <property type="entry name" value="Cadherin-like_dom"/>
</dbReference>
<sequence length="454" mass="49533">MKEFLCLSIGVQVAVLITTLLHCQVSAAVDETKNGASDERSFIVPPKTQVTKRVLKWHDLVPVKRAPGRRHKRQWNIPIIRFSENEIGPFPKHLVTVESDKAAEYNLRYSITGPGADLAPHGLFIINTVTGELSVTGPVDREMVSMFRLKGHATDLSGFEVEPPCDLKIHVLDQNDNLPEFNLSFRFAVAEGAQVGTVVGRILATDRDDPATANAQLFYRLIGQIPASPRPNMFSLDQKTGTLTVVAPGLDREKIGEYSVIVVATDSAGAKFGHSSTATFGLSLLDINDNAPTFTSSSFSGSVMENRQNVTAMRISVQDLDKRQSVNWRAVYRIIEGNENGNFAIHTDPKTNEGVVTVIKALDYEASNEVRLSVAVENEVPLIKRQGSSSGGRGQGGSAMIVVQVENEMENPVFSPPRLIVSQTEGIDVNSVIATYTADAKEPSNQPLRWGTLL</sequence>
<keyword evidence="13" id="KW-0472">Membrane</keyword>
<evidence type="ECO:0000256" key="16">
    <source>
        <dbReference type="SAM" id="SignalP"/>
    </source>
</evidence>
<evidence type="ECO:0000313" key="18">
    <source>
        <dbReference type="Ensembl" id="ENSEBUP00000011504.1"/>
    </source>
</evidence>
<dbReference type="InterPro" id="IPR020894">
    <property type="entry name" value="Cadherin_CS"/>
</dbReference>
<accession>A0A8C4Q908</accession>
<dbReference type="GO" id="GO:0007416">
    <property type="term" value="P:synapse assembly"/>
    <property type="evidence" value="ECO:0007669"/>
    <property type="project" value="TreeGrafter"/>
</dbReference>
<dbReference type="GO" id="GO:0005737">
    <property type="term" value="C:cytoplasm"/>
    <property type="evidence" value="ECO:0007669"/>
    <property type="project" value="TreeGrafter"/>
</dbReference>
<evidence type="ECO:0000256" key="15">
    <source>
        <dbReference type="PROSITE-ProRule" id="PRU00043"/>
    </source>
</evidence>
<dbReference type="GO" id="GO:0008013">
    <property type="term" value="F:beta-catenin binding"/>
    <property type="evidence" value="ECO:0007669"/>
    <property type="project" value="TreeGrafter"/>
</dbReference>
<feature type="domain" description="Cadherin" evidence="17">
    <location>
        <begin position="94"/>
        <end position="181"/>
    </location>
</feature>
<keyword evidence="10 15" id="KW-0106">Calcium</keyword>
<feature type="signal peptide" evidence="16">
    <location>
        <begin position="1"/>
        <end position="28"/>
    </location>
</feature>
<name>A0A8C4Q908_EPTBU</name>
<dbReference type="GO" id="GO:0005912">
    <property type="term" value="C:adherens junction"/>
    <property type="evidence" value="ECO:0007669"/>
    <property type="project" value="UniProtKB-SubCell"/>
</dbReference>
<evidence type="ECO:0000256" key="1">
    <source>
        <dbReference type="ARBA" id="ARBA00004135"/>
    </source>
</evidence>
<organism evidence="18 19">
    <name type="scientific">Eptatretus burgeri</name>
    <name type="common">Inshore hagfish</name>
    <dbReference type="NCBI Taxonomy" id="7764"/>
    <lineage>
        <taxon>Eukaryota</taxon>
        <taxon>Metazoa</taxon>
        <taxon>Chordata</taxon>
        <taxon>Craniata</taxon>
        <taxon>Vertebrata</taxon>
        <taxon>Cyclostomata</taxon>
        <taxon>Myxini</taxon>
        <taxon>Myxiniformes</taxon>
        <taxon>Myxinidae</taxon>
        <taxon>Eptatretinae</taxon>
        <taxon>Eptatretus</taxon>
    </lineage>
</organism>
<keyword evidence="6" id="KW-1003">Cell membrane</keyword>
<dbReference type="SUPFAM" id="SSF49313">
    <property type="entry name" value="Cadherin-like"/>
    <property type="match status" value="3"/>
</dbReference>
<keyword evidence="16" id="KW-0732">Signal</keyword>
<dbReference type="GO" id="GO:0014704">
    <property type="term" value="C:intercalated disc"/>
    <property type="evidence" value="ECO:0007669"/>
    <property type="project" value="TreeGrafter"/>
</dbReference>
<dbReference type="FunFam" id="2.60.40.60:FF:000019">
    <property type="entry name" value="Cadherin 2"/>
    <property type="match status" value="1"/>
</dbReference>
<dbReference type="GO" id="GO:0007043">
    <property type="term" value="P:cell-cell junction assembly"/>
    <property type="evidence" value="ECO:0007669"/>
    <property type="project" value="TreeGrafter"/>
</dbReference>
<evidence type="ECO:0000256" key="14">
    <source>
        <dbReference type="ARBA" id="ARBA00023180"/>
    </source>
</evidence>
<dbReference type="GO" id="GO:0016339">
    <property type="term" value="P:calcium-dependent cell-cell adhesion via plasma membrane cell adhesion molecules"/>
    <property type="evidence" value="ECO:0007669"/>
    <property type="project" value="TreeGrafter"/>
</dbReference>
<evidence type="ECO:0000256" key="9">
    <source>
        <dbReference type="ARBA" id="ARBA00022737"/>
    </source>
</evidence>
<dbReference type="Ensembl" id="ENSEBUT00000012074.1">
    <property type="protein sequence ID" value="ENSEBUP00000011504.1"/>
    <property type="gene ID" value="ENSEBUG00000007351.1"/>
</dbReference>
<dbReference type="GO" id="GO:0030057">
    <property type="term" value="C:desmosome"/>
    <property type="evidence" value="ECO:0007669"/>
    <property type="project" value="UniProtKB-SubCell"/>
</dbReference>
<dbReference type="InterPro" id="IPR015919">
    <property type="entry name" value="Cadherin-like_sf"/>
</dbReference>
<keyword evidence="11" id="KW-0130">Cell adhesion</keyword>
<dbReference type="Gene3D" id="2.60.40.60">
    <property type="entry name" value="Cadherins"/>
    <property type="match status" value="3"/>
</dbReference>
<evidence type="ECO:0000256" key="5">
    <source>
        <dbReference type="ARBA" id="ARBA00004568"/>
    </source>
</evidence>
<reference evidence="18" key="1">
    <citation type="submission" date="2025-05" db="UniProtKB">
        <authorList>
            <consortium name="Ensembl"/>
        </authorList>
    </citation>
    <scope>IDENTIFICATION</scope>
</reference>
<dbReference type="PANTHER" id="PTHR24027:SF79">
    <property type="entry name" value="CADHERIN-2"/>
    <property type="match status" value="1"/>
</dbReference>
<dbReference type="InterPro" id="IPR039808">
    <property type="entry name" value="Cadherin"/>
</dbReference>
<feature type="domain" description="Cadherin" evidence="17">
    <location>
        <begin position="295"/>
        <end position="414"/>
    </location>
</feature>
<dbReference type="Proteomes" id="UP000694388">
    <property type="component" value="Unplaced"/>
</dbReference>
<dbReference type="CDD" id="cd11304">
    <property type="entry name" value="Cadherin_repeat"/>
    <property type="match status" value="3"/>
</dbReference>
<evidence type="ECO:0000256" key="3">
    <source>
        <dbReference type="ARBA" id="ARBA00004251"/>
    </source>
</evidence>
<dbReference type="PROSITE" id="PS00232">
    <property type="entry name" value="CADHERIN_1"/>
    <property type="match status" value="1"/>
</dbReference>
<keyword evidence="14" id="KW-0325">Glycoprotein</keyword>
<evidence type="ECO:0000256" key="4">
    <source>
        <dbReference type="ARBA" id="ARBA00004536"/>
    </source>
</evidence>
<dbReference type="AlphaFoldDB" id="A0A8C4Q908"/>
<dbReference type="PROSITE" id="PS50268">
    <property type="entry name" value="CADHERIN_2"/>
    <property type="match status" value="3"/>
</dbReference>
<evidence type="ECO:0000256" key="7">
    <source>
        <dbReference type="ARBA" id="ARBA00022692"/>
    </source>
</evidence>
<dbReference type="GeneTree" id="ENSGT01030000234624"/>
<dbReference type="GO" id="GO:0016477">
    <property type="term" value="P:cell migration"/>
    <property type="evidence" value="ECO:0007669"/>
    <property type="project" value="TreeGrafter"/>
</dbReference>
<dbReference type="FunFam" id="2.60.40.60:FF:000022">
    <property type="entry name" value="Cadherin 2"/>
    <property type="match status" value="1"/>
</dbReference>
<dbReference type="GO" id="GO:0009986">
    <property type="term" value="C:cell surface"/>
    <property type="evidence" value="ECO:0007669"/>
    <property type="project" value="UniProtKB-SubCell"/>
</dbReference>
<feature type="chain" id="PRO_5044680532" description="Cadherin domain-containing protein" evidence="16">
    <location>
        <begin position="29"/>
        <end position="454"/>
    </location>
</feature>
<dbReference type="GO" id="GO:0048787">
    <property type="term" value="C:presynaptic active zone membrane"/>
    <property type="evidence" value="ECO:0007669"/>
    <property type="project" value="TreeGrafter"/>
</dbReference>
<evidence type="ECO:0000256" key="11">
    <source>
        <dbReference type="ARBA" id="ARBA00022889"/>
    </source>
</evidence>
<evidence type="ECO:0000259" key="17">
    <source>
        <dbReference type="PROSITE" id="PS50268"/>
    </source>
</evidence>
<keyword evidence="19" id="KW-1185">Reference proteome</keyword>
<dbReference type="GO" id="GO:0043005">
    <property type="term" value="C:neuron projection"/>
    <property type="evidence" value="ECO:0007669"/>
    <property type="project" value="TreeGrafter"/>
</dbReference>
<dbReference type="PRINTS" id="PR00205">
    <property type="entry name" value="CADHERIN"/>
</dbReference>
<protein>
    <recommendedName>
        <fullName evidence="17">Cadherin domain-containing protein</fullName>
    </recommendedName>
</protein>
<dbReference type="OMA" id="HERTGEI"/>
<proteinExistence type="predicted"/>
<keyword evidence="12" id="KW-0965">Cell junction</keyword>
<evidence type="ECO:0000256" key="13">
    <source>
        <dbReference type="ARBA" id="ARBA00023136"/>
    </source>
</evidence>
<dbReference type="Ensembl" id="ENSEBUT00000012062.1">
    <property type="protein sequence ID" value="ENSEBUP00000011489.1"/>
    <property type="gene ID" value="ENSEBUG00000007351.1"/>
</dbReference>
<dbReference type="GO" id="GO:0099634">
    <property type="term" value="C:postsynaptic specialization membrane"/>
    <property type="evidence" value="ECO:0007669"/>
    <property type="project" value="TreeGrafter"/>
</dbReference>
<evidence type="ECO:0000256" key="2">
    <source>
        <dbReference type="ARBA" id="ARBA00004241"/>
    </source>
</evidence>
<dbReference type="GO" id="GO:0000902">
    <property type="term" value="P:cell morphogenesis"/>
    <property type="evidence" value="ECO:0007669"/>
    <property type="project" value="TreeGrafter"/>
</dbReference>
<dbReference type="GO" id="GO:0016342">
    <property type="term" value="C:catenin complex"/>
    <property type="evidence" value="ECO:0007669"/>
    <property type="project" value="TreeGrafter"/>
</dbReference>
<dbReference type="Pfam" id="PF00028">
    <property type="entry name" value="Cadherin"/>
    <property type="match status" value="3"/>
</dbReference>
<dbReference type="GO" id="GO:0034332">
    <property type="term" value="P:adherens junction organization"/>
    <property type="evidence" value="ECO:0007669"/>
    <property type="project" value="TreeGrafter"/>
</dbReference>
<dbReference type="GO" id="GO:0045177">
    <property type="term" value="C:apical part of cell"/>
    <property type="evidence" value="ECO:0007669"/>
    <property type="project" value="TreeGrafter"/>
</dbReference>
<feature type="domain" description="Cadherin" evidence="17">
    <location>
        <begin position="181"/>
        <end position="294"/>
    </location>
</feature>
<evidence type="ECO:0000313" key="19">
    <source>
        <dbReference type="Proteomes" id="UP000694388"/>
    </source>
</evidence>
<evidence type="ECO:0000256" key="6">
    <source>
        <dbReference type="ARBA" id="ARBA00022475"/>
    </source>
</evidence>
<dbReference type="GO" id="GO:0044331">
    <property type="term" value="P:cell-cell adhesion mediated by cadherin"/>
    <property type="evidence" value="ECO:0007669"/>
    <property type="project" value="TreeGrafter"/>
</dbReference>
<keyword evidence="9" id="KW-0677">Repeat</keyword>
<evidence type="ECO:0000256" key="12">
    <source>
        <dbReference type="ARBA" id="ARBA00022949"/>
    </source>
</evidence>
<dbReference type="GO" id="GO:0042383">
    <property type="term" value="C:sarcolemma"/>
    <property type="evidence" value="ECO:0007669"/>
    <property type="project" value="UniProtKB-SubCell"/>
</dbReference>
<dbReference type="GO" id="GO:0005509">
    <property type="term" value="F:calcium ion binding"/>
    <property type="evidence" value="ECO:0007669"/>
    <property type="project" value="UniProtKB-UniRule"/>
</dbReference>
<dbReference type="SMART" id="SM00112">
    <property type="entry name" value="CA"/>
    <property type="match status" value="3"/>
</dbReference>
<dbReference type="GO" id="GO:0014069">
    <property type="term" value="C:postsynaptic density"/>
    <property type="evidence" value="ECO:0007669"/>
    <property type="project" value="TreeGrafter"/>
</dbReference>
<evidence type="ECO:0000256" key="8">
    <source>
        <dbReference type="ARBA" id="ARBA00022723"/>
    </source>
</evidence>
<evidence type="ECO:0000256" key="10">
    <source>
        <dbReference type="ARBA" id="ARBA00022837"/>
    </source>
</evidence>
<keyword evidence="7" id="KW-0812">Transmembrane</keyword>
<comment type="subcellular location">
    <subcellularLocation>
        <location evidence="4">Cell junction</location>
        <location evidence="4">Adherens junction</location>
    </subcellularLocation>
    <subcellularLocation>
        <location evidence="5">Cell junction</location>
        <location evidence="5">Desmosome</location>
    </subcellularLocation>
    <subcellularLocation>
        <location evidence="1">Cell membrane</location>
        <location evidence="1">Sarcolemma</location>
    </subcellularLocation>
    <subcellularLocation>
        <location evidence="3">Cell membrane</location>
        <topology evidence="3">Single-pass type I membrane protein</topology>
    </subcellularLocation>
    <subcellularLocation>
        <location evidence="2">Cell surface</location>
    </subcellularLocation>
</comment>